<dbReference type="InterPro" id="IPR014710">
    <property type="entry name" value="RmlC-like_jellyroll"/>
</dbReference>
<keyword evidence="1" id="KW-0805">Transcription regulation</keyword>
<dbReference type="Pfam" id="PF00027">
    <property type="entry name" value="cNMP_binding"/>
    <property type="match status" value="1"/>
</dbReference>
<keyword evidence="2" id="KW-0238">DNA-binding</keyword>
<dbReference type="InterPro" id="IPR000595">
    <property type="entry name" value="cNMP-bd_dom"/>
</dbReference>
<dbReference type="InterPro" id="IPR050397">
    <property type="entry name" value="Env_Response_Regulators"/>
</dbReference>
<evidence type="ECO:0000256" key="3">
    <source>
        <dbReference type="ARBA" id="ARBA00023163"/>
    </source>
</evidence>
<dbReference type="RefSeq" id="WP_008675789.1">
    <property type="nucleotide sequence ID" value="NZ_ANOH01000108.1"/>
</dbReference>
<keyword evidence="7" id="KW-1185">Reference proteome</keyword>
<dbReference type="PANTHER" id="PTHR24567">
    <property type="entry name" value="CRP FAMILY TRANSCRIPTIONAL REGULATORY PROTEIN"/>
    <property type="match status" value="1"/>
</dbReference>
<organism evidence="6 7">
    <name type="scientific">Rhodopirellula sallentina SM41</name>
    <dbReference type="NCBI Taxonomy" id="1263870"/>
    <lineage>
        <taxon>Bacteria</taxon>
        <taxon>Pseudomonadati</taxon>
        <taxon>Planctomycetota</taxon>
        <taxon>Planctomycetia</taxon>
        <taxon>Pirellulales</taxon>
        <taxon>Pirellulaceae</taxon>
        <taxon>Rhodopirellula</taxon>
    </lineage>
</organism>
<evidence type="ECO:0000259" key="5">
    <source>
        <dbReference type="PROSITE" id="PS51063"/>
    </source>
</evidence>
<dbReference type="Gene3D" id="2.60.120.10">
    <property type="entry name" value="Jelly Rolls"/>
    <property type="match status" value="1"/>
</dbReference>
<keyword evidence="3" id="KW-0804">Transcription</keyword>
<dbReference type="Pfam" id="PF13545">
    <property type="entry name" value="HTH_Crp_2"/>
    <property type="match status" value="1"/>
</dbReference>
<dbReference type="Proteomes" id="UP000011885">
    <property type="component" value="Unassembled WGS sequence"/>
</dbReference>
<sequence length="228" mass="25985">MTTNEFLACLDPDQLQRLEASSRYRTFAARTPVYLPSEPADSVYLLVEGLVKVCNLTRDGKQAILAFIEPGEVFGELAIFDTDQREEYVETVEESTVMVIPANELEDLMFANHELSMAITKMIGMRRQRIERRLKNLLFLSNRDRLIHLLLDLSEQFGEPESHGVRIRLKLAHQEIANHMGSTRENVTILMGHLRAEGLVSVDRRRIVLNDPESLADAVNRKISLRVA</sequence>
<dbReference type="EMBL" id="ANOH01000108">
    <property type="protein sequence ID" value="EMI57134.1"/>
    <property type="molecule type" value="Genomic_DNA"/>
</dbReference>
<proteinExistence type="predicted"/>
<dbReference type="CDD" id="cd00092">
    <property type="entry name" value="HTH_CRP"/>
    <property type="match status" value="1"/>
</dbReference>
<dbReference type="SUPFAM" id="SSF46785">
    <property type="entry name" value="Winged helix' DNA-binding domain"/>
    <property type="match status" value="1"/>
</dbReference>
<evidence type="ECO:0000256" key="2">
    <source>
        <dbReference type="ARBA" id="ARBA00023125"/>
    </source>
</evidence>
<dbReference type="PANTHER" id="PTHR24567:SF74">
    <property type="entry name" value="HTH-TYPE TRANSCRIPTIONAL REGULATOR ARCR"/>
    <property type="match status" value="1"/>
</dbReference>
<dbReference type="GO" id="GO:0005829">
    <property type="term" value="C:cytosol"/>
    <property type="evidence" value="ECO:0007669"/>
    <property type="project" value="TreeGrafter"/>
</dbReference>
<dbReference type="PRINTS" id="PR00034">
    <property type="entry name" value="HTHCRP"/>
</dbReference>
<reference evidence="6 7" key="1">
    <citation type="journal article" date="2013" name="Mar. Genomics">
        <title>Expression of sulfatases in Rhodopirellula baltica and the diversity of sulfatases in the genus Rhodopirellula.</title>
        <authorList>
            <person name="Wegner C.E."/>
            <person name="Richter-Heitmann T."/>
            <person name="Klindworth A."/>
            <person name="Klockow C."/>
            <person name="Richter M."/>
            <person name="Achstetter T."/>
            <person name="Glockner F.O."/>
            <person name="Harder J."/>
        </authorList>
    </citation>
    <scope>NUCLEOTIDE SEQUENCE [LARGE SCALE GENOMIC DNA]</scope>
    <source>
        <strain evidence="6 7">SM41</strain>
    </source>
</reference>
<dbReference type="InterPro" id="IPR036388">
    <property type="entry name" value="WH-like_DNA-bd_sf"/>
</dbReference>
<gene>
    <name evidence="6" type="ORF">RSSM_01416</name>
</gene>
<dbReference type="OrthoDB" id="9812325at2"/>
<evidence type="ECO:0000313" key="7">
    <source>
        <dbReference type="Proteomes" id="UP000011885"/>
    </source>
</evidence>
<accession>M5U771</accession>
<name>M5U771_9BACT</name>
<dbReference type="SUPFAM" id="SSF51206">
    <property type="entry name" value="cAMP-binding domain-like"/>
    <property type="match status" value="1"/>
</dbReference>
<dbReference type="Gene3D" id="1.10.10.10">
    <property type="entry name" value="Winged helix-like DNA-binding domain superfamily/Winged helix DNA-binding domain"/>
    <property type="match status" value="1"/>
</dbReference>
<dbReference type="PATRIC" id="fig|1263870.3.peg.1521"/>
<dbReference type="AlphaFoldDB" id="M5U771"/>
<dbReference type="PROSITE" id="PS50042">
    <property type="entry name" value="CNMP_BINDING_3"/>
    <property type="match status" value="1"/>
</dbReference>
<dbReference type="GO" id="GO:0003700">
    <property type="term" value="F:DNA-binding transcription factor activity"/>
    <property type="evidence" value="ECO:0007669"/>
    <property type="project" value="TreeGrafter"/>
</dbReference>
<comment type="caution">
    <text evidence="6">The sequence shown here is derived from an EMBL/GenBank/DDBJ whole genome shotgun (WGS) entry which is preliminary data.</text>
</comment>
<evidence type="ECO:0000259" key="4">
    <source>
        <dbReference type="PROSITE" id="PS50042"/>
    </source>
</evidence>
<evidence type="ECO:0000313" key="6">
    <source>
        <dbReference type="EMBL" id="EMI57134.1"/>
    </source>
</evidence>
<dbReference type="SMART" id="SM00419">
    <property type="entry name" value="HTH_CRP"/>
    <property type="match status" value="1"/>
</dbReference>
<feature type="domain" description="Cyclic nucleotide-binding" evidence="4">
    <location>
        <begin position="6"/>
        <end position="109"/>
    </location>
</feature>
<dbReference type="SMART" id="SM00100">
    <property type="entry name" value="cNMP"/>
    <property type="match status" value="1"/>
</dbReference>
<dbReference type="GO" id="GO:0003677">
    <property type="term" value="F:DNA binding"/>
    <property type="evidence" value="ECO:0007669"/>
    <property type="project" value="UniProtKB-KW"/>
</dbReference>
<dbReference type="InterPro" id="IPR036390">
    <property type="entry name" value="WH_DNA-bd_sf"/>
</dbReference>
<dbReference type="InterPro" id="IPR018490">
    <property type="entry name" value="cNMP-bd_dom_sf"/>
</dbReference>
<dbReference type="InterPro" id="IPR012318">
    <property type="entry name" value="HTH_CRP"/>
</dbReference>
<evidence type="ECO:0000256" key="1">
    <source>
        <dbReference type="ARBA" id="ARBA00023015"/>
    </source>
</evidence>
<dbReference type="PROSITE" id="PS51063">
    <property type="entry name" value="HTH_CRP_2"/>
    <property type="match status" value="1"/>
</dbReference>
<protein>
    <submittedName>
        <fullName evidence="6">Crp/Fnr family transcriptional regulator</fullName>
    </submittedName>
</protein>
<feature type="domain" description="HTH crp-type" evidence="5">
    <location>
        <begin position="140"/>
        <end position="213"/>
    </location>
</feature>
<dbReference type="CDD" id="cd00038">
    <property type="entry name" value="CAP_ED"/>
    <property type="match status" value="1"/>
</dbReference>